<name>A0AAW0C4M8_9AGAR</name>
<sequence length="252" mass="27665">MKTTPEFKQSVNNFRTQLKLAMRRLAEEVAGPLPARYTDNNGCVMESSINYGETDFANIGRIYVQCVNPRHTHKYATHNPGYPSPEDRQRFRDLRAVYKLTGAQFNSQAGQLATEADKLNVLDMLLICVLPPPSAPATSTHSYMLSPPPSSPPEMAIPSSTALGKRRAVEPLTPSKSSKSSKAAKNPSNTTFAMQRRAPAPFPLPPPTPKASTSQSNQNEEEDSDVEFLGELKATQAKCEADDDDDKVEIVE</sequence>
<feature type="region of interest" description="Disordered" evidence="1">
    <location>
        <begin position="137"/>
        <end position="252"/>
    </location>
</feature>
<protein>
    <submittedName>
        <fullName evidence="2">Uncharacterized protein</fullName>
    </submittedName>
</protein>
<evidence type="ECO:0000313" key="2">
    <source>
        <dbReference type="EMBL" id="KAK7033983.1"/>
    </source>
</evidence>
<feature type="compositionally biased region" description="Acidic residues" evidence="1">
    <location>
        <begin position="219"/>
        <end position="228"/>
    </location>
</feature>
<organism evidence="2 3">
    <name type="scientific">Paramarasmius palmivorus</name>
    <dbReference type="NCBI Taxonomy" id="297713"/>
    <lineage>
        <taxon>Eukaryota</taxon>
        <taxon>Fungi</taxon>
        <taxon>Dikarya</taxon>
        <taxon>Basidiomycota</taxon>
        <taxon>Agaricomycotina</taxon>
        <taxon>Agaricomycetes</taxon>
        <taxon>Agaricomycetidae</taxon>
        <taxon>Agaricales</taxon>
        <taxon>Marasmiineae</taxon>
        <taxon>Marasmiaceae</taxon>
        <taxon>Paramarasmius</taxon>
    </lineage>
</organism>
<comment type="caution">
    <text evidence="2">The sequence shown here is derived from an EMBL/GenBank/DDBJ whole genome shotgun (WGS) entry which is preliminary data.</text>
</comment>
<accession>A0AAW0C4M8</accession>
<feature type="compositionally biased region" description="Low complexity" evidence="1">
    <location>
        <begin position="174"/>
        <end position="189"/>
    </location>
</feature>
<proteinExistence type="predicted"/>
<evidence type="ECO:0000256" key="1">
    <source>
        <dbReference type="SAM" id="MobiDB-lite"/>
    </source>
</evidence>
<dbReference type="EMBL" id="JAYKXP010000059">
    <property type="protein sequence ID" value="KAK7033983.1"/>
    <property type="molecule type" value="Genomic_DNA"/>
</dbReference>
<feature type="compositionally biased region" description="Pro residues" evidence="1">
    <location>
        <begin position="200"/>
        <end position="209"/>
    </location>
</feature>
<dbReference type="Proteomes" id="UP001383192">
    <property type="component" value="Unassembled WGS sequence"/>
</dbReference>
<evidence type="ECO:0000313" key="3">
    <source>
        <dbReference type="Proteomes" id="UP001383192"/>
    </source>
</evidence>
<gene>
    <name evidence="2" type="ORF">VNI00_012610</name>
</gene>
<dbReference type="AlphaFoldDB" id="A0AAW0C4M8"/>
<feature type="compositionally biased region" description="Acidic residues" evidence="1">
    <location>
        <begin position="241"/>
        <end position="252"/>
    </location>
</feature>
<keyword evidence="3" id="KW-1185">Reference proteome</keyword>
<reference evidence="2 3" key="1">
    <citation type="submission" date="2024-01" db="EMBL/GenBank/DDBJ databases">
        <title>A draft genome for a cacao thread blight-causing isolate of Paramarasmius palmivorus.</title>
        <authorList>
            <person name="Baruah I.K."/>
            <person name="Bukari Y."/>
            <person name="Amoako-Attah I."/>
            <person name="Meinhardt L.W."/>
            <person name="Bailey B.A."/>
            <person name="Cohen S.P."/>
        </authorList>
    </citation>
    <scope>NUCLEOTIDE SEQUENCE [LARGE SCALE GENOMIC DNA]</scope>
    <source>
        <strain evidence="2 3">GH-12</strain>
    </source>
</reference>